<dbReference type="GO" id="GO:0008270">
    <property type="term" value="F:zinc ion binding"/>
    <property type="evidence" value="ECO:0007669"/>
    <property type="project" value="UniProtKB-KW"/>
</dbReference>
<dbReference type="GO" id="GO:0005739">
    <property type="term" value="C:mitochondrion"/>
    <property type="evidence" value="ECO:0007669"/>
    <property type="project" value="TreeGrafter"/>
</dbReference>
<evidence type="ECO:0000256" key="4">
    <source>
        <dbReference type="SAM" id="Phobius"/>
    </source>
</evidence>
<dbReference type="Proteomes" id="UP001153076">
    <property type="component" value="Unassembled WGS sequence"/>
</dbReference>
<evidence type="ECO:0000259" key="5">
    <source>
        <dbReference type="Pfam" id="PF21366"/>
    </source>
</evidence>
<feature type="transmembrane region" description="Helical" evidence="4">
    <location>
        <begin position="202"/>
        <end position="220"/>
    </location>
</feature>
<comment type="caution">
    <text evidence="6">The sequence shown here is derived from an EMBL/GenBank/DDBJ whole genome shotgun (WGS) entry which is preliminary data.</text>
</comment>
<dbReference type="Pfam" id="PF21366">
    <property type="entry name" value="TRAFD1-XIAF1_ZnF"/>
    <property type="match status" value="1"/>
</dbReference>
<dbReference type="OrthoDB" id="193703at2759"/>
<reference evidence="6" key="1">
    <citation type="submission" date="2022-04" db="EMBL/GenBank/DDBJ databases">
        <title>Carnegiea gigantea Genome sequencing and assembly v2.</title>
        <authorList>
            <person name="Copetti D."/>
            <person name="Sanderson M.J."/>
            <person name="Burquez A."/>
            <person name="Wojciechowski M.F."/>
        </authorList>
    </citation>
    <scope>NUCLEOTIDE SEQUENCE</scope>
    <source>
        <strain evidence="6">SGP5-SGP5p</strain>
        <tissue evidence="6">Aerial part</tissue>
    </source>
</reference>
<dbReference type="AlphaFoldDB" id="A0A9Q1KBA8"/>
<keyword evidence="3" id="KW-0862">Zinc</keyword>
<dbReference type="InterPro" id="IPR013083">
    <property type="entry name" value="Znf_RING/FYVE/PHD"/>
</dbReference>
<dbReference type="InterPro" id="IPR049439">
    <property type="entry name" value="TRAFD1-XIAF1_Znf"/>
</dbReference>
<dbReference type="PANTHER" id="PTHR16295">
    <property type="entry name" value="TRAF-TYPE ZINC FINGER PROTEIN-RELATED"/>
    <property type="match status" value="1"/>
</dbReference>
<keyword evidence="1" id="KW-0479">Metal-binding</keyword>
<dbReference type="EMBL" id="JAKOGI010000199">
    <property type="protein sequence ID" value="KAJ8440092.1"/>
    <property type="molecule type" value="Genomic_DNA"/>
</dbReference>
<dbReference type="PANTHER" id="PTHR16295:SF10">
    <property type="entry name" value="EXPRESSED PROTEIN"/>
    <property type="match status" value="1"/>
</dbReference>
<gene>
    <name evidence="6" type="ORF">Cgig2_025291</name>
</gene>
<feature type="domain" description="TRAFD1/XAF1 zinc finger" evidence="5">
    <location>
        <begin position="101"/>
        <end position="135"/>
    </location>
</feature>
<keyword evidence="7" id="KW-1185">Reference proteome</keyword>
<keyword evidence="4" id="KW-0812">Transmembrane</keyword>
<proteinExistence type="predicted"/>
<evidence type="ECO:0000313" key="7">
    <source>
        <dbReference type="Proteomes" id="UP001153076"/>
    </source>
</evidence>
<protein>
    <recommendedName>
        <fullName evidence="5">TRAFD1/XAF1 zinc finger domain-containing protein</fullName>
    </recommendedName>
</protein>
<evidence type="ECO:0000256" key="3">
    <source>
        <dbReference type="ARBA" id="ARBA00022833"/>
    </source>
</evidence>
<organism evidence="6 7">
    <name type="scientific">Carnegiea gigantea</name>
    <dbReference type="NCBI Taxonomy" id="171969"/>
    <lineage>
        <taxon>Eukaryota</taxon>
        <taxon>Viridiplantae</taxon>
        <taxon>Streptophyta</taxon>
        <taxon>Embryophyta</taxon>
        <taxon>Tracheophyta</taxon>
        <taxon>Spermatophyta</taxon>
        <taxon>Magnoliopsida</taxon>
        <taxon>eudicotyledons</taxon>
        <taxon>Gunneridae</taxon>
        <taxon>Pentapetalae</taxon>
        <taxon>Caryophyllales</taxon>
        <taxon>Cactineae</taxon>
        <taxon>Cactaceae</taxon>
        <taxon>Cactoideae</taxon>
        <taxon>Echinocereeae</taxon>
        <taxon>Carnegiea</taxon>
    </lineage>
</organism>
<sequence length="231" mass="26303">MAMVSEETTSICSHCNRSIPSLNIDLHYAHCSRNLEKCVVCGDMIPRKHAEEHYQSTHAPVACSLCSETMDREILDVHKGEKCPQRILTCEYCEFPLPAVDLFEHQDTCGNRTESCQRCGRYIRLRDQYVHETTCNGIADNAVGSSSREKKKDEEPRDSVLLWKFRQLNIQLSVSVREARPVLERDPGPQRRVPPPYPRSRLFFTIAVTGVAFILGSFFLQKKSDTSPVSQ</sequence>
<keyword evidence="2" id="KW-0863">Zinc-finger</keyword>
<dbReference type="Gene3D" id="3.30.40.10">
    <property type="entry name" value="Zinc/RING finger domain, C3HC4 (zinc finger)"/>
    <property type="match status" value="2"/>
</dbReference>
<name>A0A9Q1KBA8_9CARY</name>
<evidence type="ECO:0000256" key="1">
    <source>
        <dbReference type="ARBA" id="ARBA00022723"/>
    </source>
</evidence>
<accession>A0A9Q1KBA8</accession>
<evidence type="ECO:0000313" key="6">
    <source>
        <dbReference type="EMBL" id="KAJ8440092.1"/>
    </source>
</evidence>
<keyword evidence="4" id="KW-1133">Transmembrane helix</keyword>
<keyword evidence="4" id="KW-0472">Membrane</keyword>
<dbReference type="InterPro" id="IPR051986">
    <property type="entry name" value="Innate_Immune_Apopt_Reg"/>
</dbReference>
<evidence type="ECO:0000256" key="2">
    <source>
        <dbReference type="ARBA" id="ARBA00022771"/>
    </source>
</evidence>